<dbReference type="EMBL" id="JRRC01411425">
    <property type="protein sequence ID" value="KHG04423.1"/>
    <property type="molecule type" value="Genomic_DNA"/>
</dbReference>
<reference evidence="2" key="1">
    <citation type="submission" date="2014-09" db="EMBL/GenBank/DDBJ databases">
        <authorList>
            <person name="Mudge J."/>
            <person name="Ramaraj T."/>
            <person name="Lindquist I.E."/>
            <person name="Bharti A.K."/>
            <person name="Sundararajan A."/>
            <person name="Cameron C.T."/>
            <person name="Woodward J.E."/>
            <person name="May G.D."/>
            <person name="Brubaker C."/>
            <person name="Broadhvest J."/>
            <person name="Wilkins T.A."/>
        </authorList>
    </citation>
    <scope>NUCLEOTIDE SEQUENCE</scope>
    <source>
        <strain evidence="2">cv. AKA8401</strain>
    </source>
</reference>
<comment type="caution">
    <text evidence="1">The sequence shown here is derived from an EMBL/GenBank/DDBJ whole genome shotgun (WGS) entry which is preliminary data.</text>
</comment>
<organism evidence="1 2">
    <name type="scientific">Gossypium arboreum</name>
    <name type="common">Tree cotton</name>
    <name type="synonym">Gossypium nanking</name>
    <dbReference type="NCBI Taxonomy" id="29729"/>
    <lineage>
        <taxon>Eukaryota</taxon>
        <taxon>Viridiplantae</taxon>
        <taxon>Streptophyta</taxon>
        <taxon>Embryophyta</taxon>
        <taxon>Tracheophyta</taxon>
        <taxon>Spermatophyta</taxon>
        <taxon>Magnoliopsida</taxon>
        <taxon>eudicotyledons</taxon>
        <taxon>Gunneridae</taxon>
        <taxon>Pentapetalae</taxon>
        <taxon>rosids</taxon>
        <taxon>malvids</taxon>
        <taxon>Malvales</taxon>
        <taxon>Malvaceae</taxon>
        <taxon>Malvoideae</taxon>
        <taxon>Gossypium</taxon>
    </lineage>
</organism>
<accession>A0A0B0MQN7</accession>
<keyword evidence="2" id="KW-1185">Reference proteome</keyword>
<protein>
    <submittedName>
        <fullName evidence="1">Uncharacterized protein</fullName>
    </submittedName>
</protein>
<gene>
    <name evidence="1" type="ORF">F383_29975</name>
</gene>
<name>A0A0B0MQN7_GOSAR</name>
<evidence type="ECO:0000313" key="1">
    <source>
        <dbReference type="EMBL" id="KHG04423.1"/>
    </source>
</evidence>
<dbReference type="Proteomes" id="UP000032142">
    <property type="component" value="Unassembled WGS sequence"/>
</dbReference>
<dbReference type="AlphaFoldDB" id="A0A0B0MQN7"/>
<evidence type="ECO:0000313" key="2">
    <source>
        <dbReference type="Proteomes" id="UP000032142"/>
    </source>
</evidence>
<sequence length="32" mass="3621">MQPYYLGGSITQGTLVRARSFPFSDHPITHQD</sequence>
<proteinExistence type="predicted"/>